<dbReference type="Pfam" id="PF13354">
    <property type="entry name" value="Beta-lactamase2"/>
    <property type="match status" value="1"/>
</dbReference>
<dbReference type="GO" id="GO:0008800">
    <property type="term" value="F:beta-lactamase activity"/>
    <property type="evidence" value="ECO:0007669"/>
    <property type="project" value="UniProtKB-EC"/>
</dbReference>
<dbReference type="InterPro" id="IPR045155">
    <property type="entry name" value="Beta-lactam_cat"/>
</dbReference>
<keyword evidence="2" id="KW-0378">Hydrolase</keyword>
<dbReference type="RefSeq" id="WP_218852836.1">
    <property type="nucleotide sequence ID" value="NZ_JACCBV010000001.1"/>
</dbReference>
<evidence type="ECO:0000313" key="2">
    <source>
        <dbReference type="EMBL" id="NYE18379.1"/>
    </source>
</evidence>
<protein>
    <submittedName>
        <fullName evidence="2">Beta-lactamase class A</fullName>
        <ecNumber evidence="2">3.5.2.6</ecNumber>
    </submittedName>
</protein>
<sequence>MTPITVRDLAAARDAILDEFAVVGVRGLLHAVDIDTGHEIGVNSDELVVTASVFKLPILVELCRQYTTGRRTPVERIRIAAGEYVVPGSTGIAPMLDDVELSLRDLAFLMMSVSDNRATDVIADLVGLDAVNATLRTFGLERTTVEVDCRGIFRSIEEDLGMSLEQLDAAVRADEGGIADRIRGLSCSDPAATDRTTPREITTLLAAVWRDEVIGADAAAEVRRILGQQAWPHRLMAGFPDSRIRVSGKTGTIFGVRNEAGVVEYPTGERFAIGVFLQEPWLEQRNPDADRVIGTAARIATDYLRESQTAYPA</sequence>
<dbReference type="InterPro" id="IPR000871">
    <property type="entry name" value="Beta-lactam_class-A"/>
</dbReference>
<dbReference type="PANTHER" id="PTHR35333:SF3">
    <property type="entry name" value="BETA-LACTAMASE-TYPE TRANSPEPTIDASE FOLD CONTAINING PROTEIN"/>
    <property type="match status" value="1"/>
</dbReference>
<evidence type="ECO:0000313" key="3">
    <source>
        <dbReference type="Proteomes" id="UP000576969"/>
    </source>
</evidence>
<dbReference type="Proteomes" id="UP000576969">
    <property type="component" value="Unassembled WGS sequence"/>
</dbReference>
<dbReference type="SUPFAM" id="SSF56601">
    <property type="entry name" value="beta-lactamase/transpeptidase-like"/>
    <property type="match status" value="1"/>
</dbReference>
<feature type="domain" description="Beta-lactamase class A catalytic" evidence="1">
    <location>
        <begin position="30"/>
        <end position="276"/>
    </location>
</feature>
<dbReference type="AlphaFoldDB" id="A0A7Y9GKY3"/>
<dbReference type="PANTHER" id="PTHR35333">
    <property type="entry name" value="BETA-LACTAMASE"/>
    <property type="match status" value="1"/>
</dbReference>
<dbReference type="EC" id="3.5.2.6" evidence="2"/>
<proteinExistence type="predicted"/>
<organism evidence="2 3">
    <name type="scientific">Microbacterium immunditiarum</name>
    <dbReference type="NCBI Taxonomy" id="337480"/>
    <lineage>
        <taxon>Bacteria</taxon>
        <taxon>Bacillati</taxon>
        <taxon>Actinomycetota</taxon>
        <taxon>Actinomycetes</taxon>
        <taxon>Micrococcales</taxon>
        <taxon>Microbacteriaceae</taxon>
        <taxon>Microbacterium</taxon>
    </lineage>
</organism>
<name>A0A7Y9GKY3_9MICO</name>
<dbReference type="Gene3D" id="3.40.710.10">
    <property type="entry name" value="DD-peptidase/beta-lactamase superfamily"/>
    <property type="match status" value="1"/>
</dbReference>
<dbReference type="GO" id="GO:0046677">
    <property type="term" value="P:response to antibiotic"/>
    <property type="evidence" value="ECO:0007669"/>
    <property type="project" value="InterPro"/>
</dbReference>
<dbReference type="InterPro" id="IPR012338">
    <property type="entry name" value="Beta-lactam/transpept-like"/>
</dbReference>
<dbReference type="EMBL" id="JACCBV010000001">
    <property type="protein sequence ID" value="NYE18379.1"/>
    <property type="molecule type" value="Genomic_DNA"/>
</dbReference>
<accession>A0A7Y9GKY3</accession>
<keyword evidence="3" id="KW-1185">Reference proteome</keyword>
<comment type="caution">
    <text evidence="2">The sequence shown here is derived from an EMBL/GenBank/DDBJ whole genome shotgun (WGS) entry which is preliminary data.</text>
</comment>
<dbReference type="GO" id="GO:0030655">
    <property type="term" value="P:beta-lactam antibiotic catabolic process"/>
    <property type="evidence" value="ECO:0007669"/>
    <property type="project" value="InterPro"/>
</dbReference>
<reference evidence="2 3" key="1">
    <citation type="submission" date="2020-07" db="EMBL/GenBank/DDBJ databases">
        <title>Sequencing the genomes of 1000 actinobacteria strains.</title>
        <authorList>
            <person name="Klenk H.-P."/>
        </authorList>
    </citation>
    <scope>NUCLEOTIDE SEQUENCE [LARGE SCALE GENOMIC DNA]</scope>
    <source>
        <strain evidence="2 3">DSM 24662</strain>
    </source>
</reference>
<evidence type="ECO:0000259" key="1">
    <source>
        <dbReference type="Pfam" id="PF13354"/>
    </source>
</evidence>
<gene>
    <name evidence="2" type="ORF">BJ991_000407</name>
</gene>